<dbReference type="Proteomes" id="UP000198744">
    <property type="component" value="Unassembled WGS sequence"/>
</dbReference>
<keyword evidence="4" id="KW-1185">Reference proteome</keyword>
<dbReference type="AlphaFoldDB" id="A0A1H7UQQ6"/>
<dbReference type="RefSeq" id="WP_093881960.1">
    <property type="nucleotide sequence ID" value="NZ_FOBS01000002.1"/>
</dbReference>
<organism evidence="3 4">
    <name type="scientific">Syntrophus gentianae</name>
    <dbReference type="NCBI Taxonomy" id="43775"/>
    <lineage>
        <taxon>Bacteria</taxon>
        <taxon>Pseudomonadati</taxon>
        <taxon>Thermodesulfobacteriota</taxon>
        <taxon>Syntrophia</taxon>
        <taxon>Syntrophales</taxon>
        <taxon>Syntrophaceae</taxon>
        <taxon>Syntrophus</taxon>
    </lineage>
</organism>
<dbReference type="STRING" id="43775.SAMN04489760_10228"/>
<feature type="chain" id="PRO_5011789005" description="F5/8 type C domain-containing protein" evidence="2">
    <location>
        <begin position="29"/>
        <end position="205"/>
    </location>
</feature>
<dbReference type="InterPro" id="IPR008979">
    <property type="entry name" value="Galactose-bd-like_sf"/>
</dbReference>
<evidence type="ECO:0008006" key="5">
    <source>
        <dbReference type="Google" id="ProtNLM"/>
    </source>
</evidence>
<reference evidence="3 4" key="1">
    <citation type="submission" date="2016-10" db="EMBL/GenBank/DDBJ databases">
        <authorList>
            <person name="de Groot N.N."/>
        </authorList>
    </citation>
    <scope>NUCLEOTIDE SEQUENCE [LARGE SCALE GENOMIC DNA]</scope>
    <source>
        <strain evidence="3 4">DSM 8423</strain>
    </source>
</reference>
<feature type="transmembrane region" description="Helical" evidence="1">
    <location>
        <begin position="171"/>
        <end position="195"/>
    </location>
</feature>
<dbReference type="EMBL" id="FOBS01000002">
    <property type="protein sequence ID" value="SEL99035.1"/>
    <property type="molecule type" value="Genomic_DNA"/>
</dbReference>
<accession>A0A1H7UQQ6</accession>
<evidence type="ECO:0000256" key="1">
    <source>
        <dbReference type="SAM" id="Phobius"/>
    </source>
</evidence>
<keyword evidence="1" id="KW-0472">Membrane</keyword>
<evidence type="ECO:0000313" key="3">
    <source>
        <dbReference type="EMBL" id="SEL99035.1"/>
    </source>
</evidence>
<protein>
    <recommendedName>
        <fullName evidence="5">F5/8 type C domain-containing protein</fullName>
    </recommendedName>
</protein>
<dbReference type="SUPFAM" id="SSF49785">
    <property type="entry name" value="Galactose-binding domain-like"/>
    <property type="match status" value="1"/>
</dbReference>
<name>A0A1H7UQQ6_9BACT</name>
<evidence type="ECO:0000256" key="2">
    <source>
        <dbReference type="SAM" id="SignalP"/>
    </source>
</evidence>
<gene>
    <name evidence="3" type="ORF">SAMN04489760_10228</name>
</gene>
<proteinExistence type="predicted"/>
<feature type="signal peptide" evidence="2">
    <location>
        <begin position="1"/>
        <end position="28"/>
    </location>
</feature>
<dbReference type="OrthoDB" id="8781203at2"/>
<dbReference type="Gene3D" id="2.60.120.260">
    <property type="entry name" value="Galactose-binding domain-like"/>
    <property type="match status" value="1"/>
</dbReference>
<keyword evidence="2" id="KW-0732">Signal</keyword>
<keyword evidence="1" id="KW-1133">Transmembrane helix</keyword>
<sequence length="205" mass="22187">MKKRKVYRWLGALVVLAVLCLPAMGSSAEVNVALNKTVTLNGTMSGAAAGTLTDGVFRPRGTHWQSGTVWWNGTSSYAEIDLEGIYVINSMIAQADDNDAYLVQYHNIQTNTWETAWNVPNYDGYGSGMQTRPNPADDTERYMLSSSITTDALRFYATGGDNSYSVSEIQAYGSAVPLPGALWLFAPGLAALAGFRKKLAGARSR</sequence>
<keyword evidence="1" id="KW-0812">Transmembrane</keyword>
<evidence type="ECO:0000313" key="4">
    <source>
        <dbReference type="Proteomes" id="UP000198744"/>
    </source>
</evidence>